<gene>
    <name evidence="1" type="ORF">RPERSI_LOCUS15657</name>
</gene>
<feature type="non-terminal residue" evidence="1">
    <location>
        <position position="56"/>
    </location>
</feature>
<reference evidence="1" key="1">
    <citation type="submission" date="2021-06" db="EMBL/GenBank/DDBJ databases">
        <authorList>
            <person name="Kallberg Y."/>
            <person name="Tangrot J."/>
            <person name="Rosling A."/>
        </authorList>
    </citation>
    <scope>NUCLEOTIDE SEQUENCE</scope>
    <source>
        <strain evidence="1">MA461A</strain>
    </source>
</reference>
<dbReference type="EMBL" id="CAJVQC010037851">
    <property type="protein sequence ID" value="CAG8764759.1"/>
    <property type="molecule type" value="Genomic_DNA"/>
</dbReference>
<proteinExistence type="predicted"/>
<protein>
    <submittedName>
        <fullName evidence="1">26705_t:CDS:1</fullName>
    </submittedName>
</protein>
<accession>A0ACA9QSG6</accession>
<evidence type="ECO:0000313" key="1">
    <source>
        <dbReference type="EMBL" id="CAG8764759.1"/>
    </source>
</evidence>
<evidence type="ECO:0000313" key="2">
    <source>
        <dbReference type="Proteomes" id="UP000789920"/>
    </source>
</evidence>
<keyword evidence="2" id="KW-1185">Reference proteome</keyword>
<sequence length="56" mass="6400">MKIFLNSLFSTLNHLNSEGAADKLQSMSFTMINSLDETSDILVDIEFDEDCKLEER</sequence>
<dbReference type="Proteomes" id="UP000789920">
    <property type="component" value="Unassembled WGS sequence"/>
</dbReference>
<name>A0ACA9QSG6_9GLOM</name>
<comment type="caution">
    <text evidence="1">The sequence shown here is derived from an EMBL/GenBank/DDBJ whole genome shotgun (WGS) entry which is preliminary data.</text>
</comment>
<organism evidence="1 2">
    <name type="scientific">Racocetra persica</name>
    <dbReference type="NCBI Taxonomy" id="160502"/>
    <lineage>
        <taxon>Eukaryota</taxon>
        <taxon>Fungi</taxon>
        <taxon>Fungi incertae sedis</taxon>
        <taxon>Mucoromycota</taxon>
        <taxon>Glomeromycotina</taxon>
        <taxon>Glomeromycetes</taxon>
        <taxon>Diversisporales</taxon>
        <taxon>Gigasporaceae</taxon>
        <taxon>Racocetra</taxon>
    </lineage>
</organism>